<comment type="cofactor">
    <cofactor evidence="1">
        <name>Fe cation</name>
        <dbReference type="ChEBI" id="CHEBI:24875"/>
    </cofactor>
</comment>
<organism evidence="18 19">
    <name type="scientific">Ladona fulva</name>
    <name type="common">Scarce chaser dragonfly</name>
    <name type="synonym">Libellula fulva</name>
    <dbReference type="NCBI Taxonomy" id="123851"/>
    <lineage>
        <taxon>Eukaryota</taxon>
        <taxon>Metazoa</taxon>
        <taxon>Ecdysozoa</taxon>
        <taxon>Arthropoda</taxon>
        <taxon>Hexapoda</taxon>
        <taxon>Insecta</taxon>
        <taxon>Pterygota</taxon>
        <taxon>Palaeoptera</taxon>
        <taxon>Odonata</taxon>
        <taxon>Epiprocta</taxon>
        <taxon>Anisoptera</taxon>
        <taxon>Libelluloidea</taxon>
        <taxon>Libellulidae</taxon>
        <taxon>Ladona</taxon>
    </lineage>
</organism>
<dbReference type="Pfam" id="PF00355">
    <property type="entry name" value="Rieske"/>
    <property type="match status" value="1"/>
</dbReference>
<evidence type="ECO:0000256" key="13">
    <source>
        <dbReference type="ARBA" id="ARBA00025729"/>
    </source>
</evidence>
<accession>A0A8K0KDQ7</accession>
<evidence type="ECO:0000256" key="5">
    <source>
        <dbReference type="ARBA" id="ARBA00022714"/>
    </source>
</evidence>
<evidence type="ECO:0000256" key="3">
    <source>
        <dbReference type="ARBA" id="ARBA00004972"/>
    </source>
</evidence>
<keyword evidence="4" id="KW-0812">Transmembrane</keyword>
<gene>
    <name evidence="18" type="ORF">J437_LFUL010603</name>
</gene>
<comment type="catalytic activity">
    <reaction evidence="15">
        <text>cholesterol + NADH + O2 + H(+) = 7-dehydrocholesterol + NAD(+) + 2 H2O</text>
        <dbReference type="Rhea" id="RHEA:51644"/>
        <dbReference type="ChEBI" id="CHEBI:15377"/>
        <dbReference type="ChEBI" id="CHEBI:15378"/>
        <dbReference type="ChEBI" id="CHEBI:15379"/>
        <dbReference type="ChEBI" id="CHEBI:16113"/>
        <dbReference type="ChEBI" id="CHEBI:17759"/>
        <dbReference type="ChEBI" id="CHEBI:57540"/>
        <dbReference type="ChEBI" id="CHEBI:57945"/>
        <dbReference type="EC" id="1.14.19.21"/>
    </reaction>
    <physiologicalReaction direction="left-to-right" evidence="15">
        <dbReference type="Rhea" id="RHEA:51645"/>
    </physiologicalReaction>
</comment>
<feature type="domain" description="Rieske" evidence="17">
    <location>
        <begin position="107"/>
        <end position="211"/>
    </location>
</feature>
<keyword evidence="9" id="KW-0408">Iron</keyword>
<dbReference type="InterPro" id="IPR050584">
    <property type="entry name" value="Cholesterol_7-desaturase"/>
</dbReference>
<dbReference type="InterPro" id="IPR017941">
    <property type="entry name" value="Rieske_2Fe-2S"/>
</dbReference>
<evidence type="ECO:0000256" key="1">
    <source>
        <dbReference type="ARBA" id="ARBA00001962"/>
    </source>
</evidence>
<dbReference type="PANTHER" id="PTHR21266:SF32">
    <property type="entry name" value="CHOLESTEROL 7-DESATURASE NVD"/>
    <property type="match status" value="1"/>
</dbReference>
<dbReference type="Proteomes" id="UP000792457">
    <property type="component" value="Unassembled WGS sequence"/>
</dbReference>
<dbReference type="InterPro" id="IPR036922">
    <property type="entry name" value="Rieske_2Fe-2S_sf"/>
</dbReference>
<protein>
    <recommendedName>
        <fullName evidence="14">cholesterol 7-desaturase</fullName>
        <ecNumber evidence="14">1.14.19.21</ecNumber>
    </recommendedName>
</protein>
<dbReference type="InterPro" id="IPR045605">
    <property type="entry name" value="KshA-like_C"/>
</dbReference>
<evidence type="ECO:0000256" key="4">
    <source>
        <dbReference type="ARBA" id="ARBA00022692"/>
    </source>
</evidence>
<evidence type="ECO:0000256" key="8">
    <source>
        <dbReference type="ARBA" id="ARBA00023002"/>
    </source>
</evidence>
<dbReference type="GO" id="GO:0170056">
    <property type="term" value="F:cholesterol 7-desaturase [NAD(P)H] activity"/>
    <property type="evidence" value="ECO:0007669"/>
    <property type="project" value="UniProtKB-EC"/>
</dbReference>
<reference evidence="18" key="1">
    <citation type="submission" date="2013-04" db="EMBL/GenBank/DDBJ databases">
        <authorList>
            <person name="Qu J."/>
            <person name="Murali S.C."/>
            <person name="Bandaranaike D."/>
            <person name="Bellair M."/>
            <person name="Blankenburg K."/>
            <person name="Chao H."/>
            <person name="Dinh H."/>
            <person name="Doddapaneni H."/>
            <person name="Downs B."/>
            <person name="Dugan-Rocha S."/>
            <person name="Elkadiri S."/>
            <person name="Gnanaolivu R.D."/>
            <person name="Hernandez B."/>
            <person name="Javaid M."/>
            <person name="Jayaseelan J.C."/>
            <person name="Lee S."/>
            <person name="Li M."/>
            <person name="Ming W."/>
            <person name="Munidasa M."/>
            <person name="Muniz J."/>
            <person name="Nguyen L."/>
            <person name="Ongeri F."/>
            <person name="Osuji N."/>
            <person name="Pu L.-L."/>
            <person name="Puazo M."/>
            <person name="Qu C."/>
            <person name="Quiroz J."/>
            <person name="Raj R."/>
            <person name="Weissenberger G."/>
            <person name="Xin Y."/>
            <person name="Zou X."/>
            <person name="Han Y."/>
            <person name="Richards S."/>
            <person name="Worley K."/>
            <person name="Muzny D."/>
            <person name="Gibbs R."/>
        </authorList>
    </citation>
    <scope>NUCLEOTIDE SEQUENCE</scope>
    <source>
        <strain evidence="18">Sampled in the wild</strain>
    </source>
</reference>
<dbReference type="PROSITE" id="PS51296">
    <property type="entry name" value="RIESKE"/>
    <property type="match status" value="1"/>
</dbReference>
<dbReference type="OrthoDB" id="426882at2759"/>
<dbReference type="UniPathway" id="UPA01020"/>
<proteinExistence type="inferred from homology"/>
<evidence type="ECO:0000256" key="10">
    <source>
        <dbReference type="ARBA" id="ARBA00023014"/>
    </source>
</evidence>
<dbReference type="Gene3D" id="3.90.380.10">
    <property type="entry name" value="Naphthalene 1,2-dioxygenase Alpha Subunit, Chain A, domain 1"/>
    <property type="match status" value="1"/>
</dbReference>
<comment type="subcellular location">
    <subcellularLocation>
        <location evidence="2">Membrane</location>
    </subcellularLocation>
</comment>
<keyword evidence="5" id="KW-0001">2Fe-2S</keyword>
<dbReference type="EC" id="1.14.19.21" evidence="14"/>
<dbReference type="GO" id="GO:0016020">
    <property type="term" value="C:membrane"/>
    <property type="evidence" value="ECO:0007669"/>
    <property type="project" value="UniProtKB-SubCell"/>
</dbReference>
<keyword evidence="6" id="KW-0479">Metal-binding</keyword>
<evidence type="ECO:0000256" key="12">
    <source>
        <dbReference type="ARBA" id="ARBA00025712"/>
    </source>
</evidence>
<dbReference type="GO" id="GO:0046872">
    <property type="term" value="F:metal ion binding"/>
    <property type="evidence" value="ECO:0007669"/>
    <property type="project" value="UniProtKB-KW"/>
</dbReference>
<evidence type="ECO:0000256" key="6">
    <source>
        <dbReference type="ARBA" id="ARBA00022723"/>
    </source>
</evidence>
<dbReference type="SUPFAM" id="SSF55961">
    <property type="entry name" value="Bet v1-like"/>
    <property type="match status" value="1"/>
</dbReference>
<dbReference type="SUPFAM" id="SSF50022">
    <property type="entry name" value="ISP domain"/>
    <property type="match status" value="1"/>
</dbReference>
<evidence type="ECO:0000313" key="19">
    <source>
        <dbReference type="Proteomes" id="UP000792457"/>
    </source>
</evidence>
<keyword evidence="8" id="KW-0560">Oxidoreductase</keyword>
<evidence type="ECO:0000256" key="14">
    <source>
        <dbReference type="ARBA" id="ARBA00026095"/>
    </source>
</evidence>
<dbReference type="Pfam" id="PF19298">
    <property type="entry name" value="KshA_C"/>
    <property type="match status" value="1"/>
</dbReference>
<evidence type="ECO:0000313" key="18">
    <source>
        <dbReference type="EMBL" id="KAG8230503.1"/>
    </source>
</evidence>
<keyword evidence="10" id="KW-0411">Iron-sulfur</keyword>
<comment type="similarity">
    <text evidence="13">Belongs to the cholesterol 7-desaturase family.</text>
</comment>
<evidence type="ECO:0000256" key="16">
    <source>
        <dbReference type="ARBA" id="ARBA00049548"/>
    </source>
</evidence>
<evidence type="ECO:0000259" key="17">
    <source>
        <dbReference type="PROSITE" id="PS51296"/>
    </source>
</evidence>
<name>A0A8K0KDQ7_LADFU</name>
<dbReference type="GO" id="GO:0051537">
    <property type="term" value="F:2 iron, 2 sulfur cluster binding"/>
    <property type="evidence" value="ECO:0007669"/>
    <property type="project" value="UniProtKB-KW"/>
</dbReference>
<evidence type="ECO:0000256" key="15">
    <source>
        <dbReference type="ARBA" id="ARBA00047853"/>
    </source>
</evidence>
<dbReference type="Gene3D" id="2.102.10.10">
    <property type="entry name" value="Rieske [2Fe-2S] iron-sulphur domain"/>
    <property type="match status" value="1"/>
</dbReference>
<keyword evidence="19" id="KW-1185">Reference proteome</keyword>
<comment type="catalytic activity">
    <reaction evidence="16">
        <text>cholesterol + NADPH + O2 + H(+) = 7-dehydrocholesterol + NADP(+) + 2 H2O</text>
        <dbReference type="Rhea" id="RHEA:45024"/>
        <dbReference type="ChEBI" id="CHEBI:15377"/>
        <dbReference type="ChEBI" id="CHEBI:15378"/>
        <dbReference type="ChEBI" id="CHEBI:15379"/>
        <dbReference type="ChEBI" id="CHEBI:16113"/>
        <dbReference type="ChEBI" id="CHEBI:17759"/>
        <dbReference type="ChEBI" id="CHEBI:57783"/>
        <dbReference type="ChEBI" id="CHEBI:58349"/>
        <dbReference type="EC" id="1.14.19.21"/>
    </reaction>
    <physiologicalReaction direction="left-to-right" evidence="16">
        <dbReference type="Rhea" id="RHEA:45025"/>
    </physiologicalReaction>
</comment>
<sequence>MFKCRKQSEEVSLHEYLTNSNVIGSLAFGSQTHSIVWQFLTVLESSFSKGLDDVGFRHLEEEAWGDAKRGARWGGGNSRKSTKEKLLLAKRSRSVGTLPPVFPNGWFSLLDSKELLPGEVKQVSALGENFAVFREKNGGQVHVLDAYCPHLGANMAAGGAVRGDCLECPFHGWRFRGSDGKCAAVPYSSKVPDFARVKCWPSCEVNNIVFVWYHAEDEEPSWKPSSIPEVEKGAWSRRGYSRFHVNCHIQEIPENGADVAHLNAVHAPLLTSGNDLRTNGGSKFASHVWFASWSANQEEGLKHTAMMNLRHELRLFNKFLLMGNDVKAHQIGPGYVVLDIETMFGKLVILQTVTPVEPMLQRVVHRMYAPRFVLQPFASFVFLGETIMFERDVMVWNHKAYLDKPTLVSEDRAITRYRRWYSQFYSEKSPRLTYQKERSLE</sequence>
<dbReference type="EMBL" id="KZ308491">
    <property type="protein sequence ID" value="KAG8230503.1"/>
    <property type="molecule type" value="Genomic_DNA"/>
</dbReference>
<keyword evidence="7" id="KW-1133">Transmembrane helix</keyword>
<dbReference type="GO" id="GO:0005737">
    <property type="term" value="C:cytoplasm"/>
    <property type="evidence" value="ECO:0007669"/>
    <property type="project" value="TreeGrafter"/>
</dbReference>
<reference evidence="18" key="2">
    <citation type="submission" date="2017-10" db="EMBL/GenBank/DDBJ databases">
        <title>Ladona fulva Genome sequencing and assembly.</title>
        <authorList>
            <person name="Murali S."/>
            <person name="Richards S."/>
            <person name="Bandaranaike D."/>
            <person name="Bellair M."/>
            <person name="Blankenburg K."/>
            <person name="Chao H."/>
            <person name="Dinh H."/>
            <person name="Doddapaneni H."/>
            <person name="Dugan-Rocha S."/>
            <person name="Elkadiri S."/>
            <person name="Gnanaolivu R."/>
            <person name="Hernandez B."/>
            <person name="Skinner E."/>
            <person name="Javaid M."/>
            <person name="Lee S."/>
            <person name="Li M."/>
            <person name="Ming W."/>
            <person name="Munidasa M."/>
            <person name="Muniz J."/>
            <person name="Nguyen L."/>
            <person name="Hughes D."/>
            <person name="Osuji N."/>
            <person name="Pu L.-L."/>
            <person name="Puazo M."/>
            <person name="Qu C."/>
            <person name="Quiroz J."/>
            <person name="Raj R."/>
            <person name="Weissenberger G."/>
            <person name="Xin Y."/>
            <person name="Zou X."/>
            <person name="Han Y."/>
            <person name="Worley K."/>
            <person name="Muzny D."/>
            <person name="Gibbs R."/>
        </authorList>
    </citation>
    <scope>NUCLEOTIDE SEQUENCE</scope>
    <source>
        <strain evidence="18">Sampled in the wild</strain>
    </source>
</reference>
<evidence type="ECO:0000256" key="11">
    <source>
        <dbReference type="ARBA" id="ARBA00023136"/>
    </source>
</evidence>
<comment type="caution">
    <text evidence="18">The sequence shown here is derived from an EMBL/GenBank/DDBJ whole genome shotgun (WGS) entry which is preliminary data.</text>
</comment>
<evidence type="ECO:0000256" key="9">
    <source>
        <dbReference type="ARBA" id="ARBA00023004"/>
    </source>
</evidence>
<dbReference type="AlphaFoldDB" id="A0A8K0KDQ7"/>
<keyword evidence="11" id="KW-0472">Membrane</keyword>
<comment type="pathway">
    <text evidence="12">Steroid hormone biosynthesis; dafachronic acid biosynthesis.</text>
</comment>
<dbReference type="PANTHER" id="PTHR21266">
    <property type="entry name" value="IRON-SULFUR DOMAIN CONTAINING PROTEIN"/>
    <property type="match status" value="1"/>
</dbReference>
<dbReference type="GO" id="GO:0008203">
    <property type="term" value="P:cholesterol metabolic process"/>
    <property type="evidence" value="ECO:0007669"/>
    <property type="project" value="InterPro"/>
</dbReference>
<evidence type="ECO:0000256" key="2">
    <source>
        <dbReference type="ARBA" id="ARBA00004370"/>
    </source>
</evidence>
<feature type="non-terminal residue" evidence="18">
    <location>
        <position position="441"/>
    </location>
</feature>
<evidence type="ECO:0000256" key="7">
    <source>
        <dbReference type="ARBA" id="ARBA00022989"/>
    </source>
</evidence>
<comment type="pathway">
    <text evidence="3">Hormone biosynthesis.</text>
</comment>